<evidence type="ECO:0000256" key="5">
    <source>
        <dbReference type="ARBA" id="ARBA00023154"/>
    </source>
</evidence>
<dbReference type="EC" id="2.3.1.89" evidence="7"/>
<dbReference type="NCBIfam" id="TIGR03532">
    <property type="entry name" value="DapD_Ac"/>
    <property type="match status" value="1"/>
</dbReference>
<comment type="function">
    <text evidence="7">Catalyzes the transfer of an acetyl group from acetyl-CoA to tetrahydrodipicolinate.</text>
</comment>
<name>A0A1H8IAQ5_9BACI</name>
<keyword evidence="2 7" id="KW-0808">Transferase</keyword>
<dbReference type="GO" id="GO:0009089">
    <property type="term" value="P:lysine biosynthetic process via diaminopimelate"/>
    <property type="evidence" value="ECO:0007669"/>
    <property type="project" value="UniProtKB-UniRule"/>
</dbReference>
<dbReference type="Pfam" id="PF08503">
    <property type="entry name" value="DapH_N"/>
    <property type="match status" value="1"/>
</dbReference>
<dbReference type="InterPro" id="IPR050179">
    <property type="entry name" value="Trans_hexapeptide_repeat"/>
</dbReference>
<evidence type="ECO:0000256" key="3">
    <source>
        <dbReference type="ARBA" id="ARBA00022737"/>
    </source>
</evidence>
<dbReference type="AlphaFoldDB" id="A0A1H8IAQ5"/>
<evidence type="ECO:0000256" key="4">
    <source>
        <dbReference type="ARBA" id="ARBA00022915"/>
    </source>
</evidence>
<dbReference type="InterPro" id="IPR019873">
    <property type="entry name" value="DapH"/>
</dbReference>
<feature type="domain" description="2,3,4,5-tetrahydropyridine-2,6-dicarboxylate N-acetyltransferase N-terminal" evidence="8">
    <location>
        <begin position="4"/>
        <end position="88"/>
    </location>
</feature>
<evidence type="ECO:0000256" key="1">
    <source>
        <dbReference type="ARBA" id="ARBA00022605"/>
    </source>
</evidence>
<keyword evidence="1 7" id="KW-0028">Amino-acid biosynthesis</keyword>
<dbReference type="Pfam" id="PF14602">
    <property type="entry name" value="Hexapep_2"/>
    <property type="match status" value="1"/>
</dbReference>
<evidence type="ECO:0000256" key="7">
    <source>
        <dbReference type="HAMAP-Rule" id="MF_01691"/>
    </source>
</evidence>
<dbReference type="Proteomes" id="UP000199300">
    <property type="component" value="Unassembled WGS sequence"/>
</dbReference>
<evidence type="ECO:0000313" key="9">
    <source>
        <dbReference type="EMBL" id="SEN65409.1"/>
    </source>
</evidence>
<dbReference type="InterPro" id="IPR001451">
    <property type="entry name" value="Hexapep"/>
</dbReference>
<comment type="catalytic activity">
    <reaction evidence="7">
        <text>(S)-2,3,4,5-tetrahydrodipicolinate + acetyl-CoA + H2O = L-2-acetamido-6-oxoheptanedioate + CoA</text>
        <dbReference type="Rhea" id="RHEA:13085"/>
        <dbReference type="ChEBI" id="CHEBI:15377"/>
        <dbReference type="ChEBI" id="CHEBI:16845"/>
        <dbReference type="ChEBI" id="CHEBI:57287"/>
        <dbReference type="ChEBI" id="CHEBI:57288"/>
        <dbReference type="ChEBI" id="CHEBI:58117"/>
        <dbReference type="EC" id="2.3.1.89"/>
    </reaction>
</comment>
<dbReference type="CDD" id="cd03350">
    <property type="entry name" value="LbH_THP_succinylT"/>
    <property type="match status" value="1"/>
</dbReference>
<keyword evidence="3 7" id="KW-0677">Repeat</keyword>
<dbReference type="Pfam" id="PF00132">
    <property type="entry name" value="Hexapep"/>
    <property type="match status" value="1"/>
</dbReference>
<dbReference type="Gene3D" id="3.30.70.250">
    <property type="entry name" value="Malonyl-CoA ACP transacylase, ACP-binding"/>
    <property type="match status" value="1"/>
</dbReference>
<keyword evidence="6 7" id="KW-0012">Acyltransferase</keyword>
<dbReference type="PANTHER" id="PTHR43300:SF10">
    <property type="entry name" value="2,3,4,5-TETRAHYDROPYRIDINE-2,6-DICARBOXYLATE N-ACETYLTRANSFERASE"/>
    <property type="match status" value="1"/>
</dbReference>
<dbReference type="GO" id="GO:0047200">
    <property type="term" value="F:tetrahydrodipicolinate N-acetyltransferase activity"/>
    <property type="evidence" value="ECO:0007669"/>
    <property type="project" value="UniProtKB-UniRule"/>
</dbReference>
<evidence type="ECO:0000256" key="6">
    <source>
        <dbReference type="ARBA" id="ARBA00023315"/>
    </source>
</evidence>
<dbReference type="EMBL" id="FODJ01000001">
    <property type="protein sequence ID" value="SEN65409.1"/>
    <property type="molecule type" value="Genomic_DNA"/>
</dbReference>
<dbReference type="Gene3D" id="2.160.10.10">
    <property type="entry name" value="Hexapeptide repeat proteins"/>
    <property type="match status" value="1"/>
</dbReference>
<dbReference type="PANTHER" id="PTHR43300">
    <property type="entry name" value="ACETYLTRANSFERASE"/>
    <property type="match status" value="1"/>
</dbReference>
<dbReference type="InterPro" id="IPR013710">
    <property type="entry name" value="DapH_N"/>
</dbReference>
<dbReference type="InterPro" id="IPR018357">
    <property type="entry name" value="Hexapep_transf_CS"/>
</dbReference>
<proteinExistence type="inferred from homology"/>
<gene>
    <name evidence="7" type="primary">dapH</name>
    <name evidence="9" type="ORF">SAMN04488134_101565</name>
</gene>
<protein>
    <recommendedName>
        <fullName evidence="7">2,3,4,5-tetrahydropyridine-2,6-dicarboxylate N-acetyltransferase</fullName>
        <ecNumber evidence="7">2.3.1.89</ecNumber>
    </recommendedName>
    <alternativeName>
        <fullName evidence="7">Tetrahydrodipicolinate N-acetyltransferase</fullName>
        <shortName evidence="7">THP acetyltransferase</shortName>
        <shortName evidence="7">Tetrahydropicolinate acetylase</shortName>
    </alternativeName>
</protein>
<dbReference type="GO" id="GO:0019877">
    <property type="term" value="P:diaminopimelate biosynthetic process"/>
    <property type="evidence" value="ECO:0007669"/>
    <property type="project" value="UniProtKB-UniRule"/>
</dbReference>
<dbReference type="OrthoDB" id="9788080at2"/>
<dbReference type="RefSeq" id="WP_091494585.1">
    <property type="nucleotide sequence ID" value="NZ_FODJ01000001.1"/>
</dbReference>
<dbReference type="STRING" id="872970.SAMN04488134_101565"/>
<keyword evidence="5 7" id="KW-0457">Lysine biosynthesis</keyword>
<organism evidence="9 10">
    <name type="scientific">Amphibacillus marinus</name>
    <dbReference type="NCBI Taxonomy" id="872970"/>
    <lineage>
        <taxon>Bacteria</taxon>
        <taxon>Bacillati</taxon>
        <taxon>Bacillota</taxon>
        <taxon>Bacilli</taxon>
        <taxon>Bacillales</taxon>
        <taxon>Bacillaceae</taxon>
        <taxon>Amphibacillus</taxon>
    </lineage>
</organism>
<dbReference type="InterPro" id="IPR011004">
    <property type="entry name" value="Trimer_LpxA-like_sf"/>
</dbReference>
<keyword evidence="10" id="KW-1185">Reference proteome</keyword>
<evidence type="ECO:0000313" key="10">
    <source>
        <dbReference type="Proteomes" id="UP000199300"/>
    </source>
</evidence>
<keyword evidence="4 7" id="KW-0220">Diaminopimelate biosynthesis</keyword>
<accession>A0A1H8IAQ5</accession>
<reference evidence="9 10" key="1">
    <citation type="submission" date="2016-10" db="EMBL/GenBank/DDBJ databases">
        <authorList>
            <person name="de Groot N.N."/>
        </authorList>
    </citation>
    <scope>NUCLEOTIDE SEQUENCE [LARGE SCALE GENOMIC DNA]</scope>
    <source>
        <strain evidence="9 10">CGMCC 1.10434</strain>
    </source>
</reference>
<evidence type="ECO:0000259" key="8">
    <source>
        <dbReference type="Pfam" id="PF08503"/>
    </source>
</evidence>
<sequence length="240" mass="25366">MNMMDANEIISFISNSEKSTPVKVYVKGSALNKIDFPESIQSFVESETGVLFGEWKEIKAILATYKEQILDYVLENDRRNSAIPLLDLKDINARIEPGAVIRDQVAIGNNVVIMMGAMINIGAVIGDGTMIDMNATLGGRATVGKNCHVGAGAVLAGVIEPPSAKPVIVEDDVVIGANAVVIEGVTIGKGAVVAAGAIVTRDVPSNTVVAGTPARVIKEIDDQTKSKTEIMHALRNLGEQ</sequence>
<dbReference type="HAMAP" id="MF_01691">
    <property type="entry name" value="DapH"/>
    <property type="match status" value="1"/>
</dbReference>
<evidence type="ECO:0000256" key="2">
    <source>
        <dbReference type="ARBA" id="ARBA00022679"/>
    </source>
</evidence>
<dbReference type="SUPFAM" id="SSF51161">
    <property type="entry name" value="Trimeric LpxA-like enzymes"/>
    <property type="match status" value="1"/>
</dbReference>
<comment type="pathway">
    <text evidence="7">Amino-acid biosynthesis; L-lysine biosynthesis via DAP pathway; LL-2,6-diaminopimelate from (S)-tetrahydrodipicolinate (acetylase route): step 1/3.</text>
</comment>
<comment type="similarity">
    <text evidence="7">Belongs to the transferase hexapeptide repeat family. DapH subfamily.</text>
</comment>
<dbReference type="PROSITE" id="PS00101">
    <property type="entry name" value="HEXAPEP_TRANSFERASES"/>
    <property type="match status" value="1"/>
</dbReference>
<dbReference type="UniPathway" id="UPA00034">
    <property type="reaction ID" value="UER00022"/>
</dbReference>